<comment type="caution">
    <text evidence="3">The sequence shown here is derived from an EMBL/GenBank/DDBJ whole genome shotgun (WGS) entry which is preliminary data.</text>
</comment>
<feature type="region of interest" description="Disordered" evidence="1">
    <location>
        <begin position="191"/>
        <end position="230"/>
    </location>
</feature>
<evidence type="ECO:0000313" key="4">
    <source>
        <dbReference type="Proteomes" id="UP000553776"/>
    </source>
</evidence>
<dbReference type="EMBL" id="JACJVR010000113">
    <property type="protein sequence ID" value="MBB6695183.1"/>
    <property type="molecule type" value="Genomic_DNA"/>
</dbReference>
<protein>
    <submittedName>
        <fullName evidence="3">Polysaccharide deacetylase</fullName>
    </submittedName>
</protein>
<dbReference type="InterPro" id="IPR054467">
    <property type="entry name" value="YkoP-like_dom"/>
</dbReference>
<evidence type="ECO:0000256" key="1">
    <source>
        <dbReference type="SAM" id="MobiDB-lite"/>
    </source>
</evidence>
<evidence type="ECO:0000259" key="2">
    <source>
        <dbReference type="Pfam" id="PF22790"/>
    </source>
</evidence>
<dbReference type="Proteomes" id="UP000553776">
    <property type="component" value="Unassembled WGS sequence"/>
</dbReference>
<accession>A0A841UAB7</accession>
<dbReference type="Pfam" id="PF22790">
    <property type="entry name" value="YkoP"/>
    <property type="match status" value="1"/>
</dbReference>
<proteinExistence type="predicted"/>
<name>A0A841UAB7_9BACL</name>
<evidence type="ECO:0000313" key="3">
    <source>
        <dbReference type="EMBL" id="MBB6695183.1"/>
    </source>
</evidence>
<dbReference type="AlphaFoldDB" id="A0A841UAB7"/>
<sequence>MIGTETAKAGRGATIGQAAWMAWEGAIGKYMEWRSAGAYRFGICRVLLKKHHGRAIVCEDGTRIERGDWVGELHLDNATVLSLTSSAASSSAALATARLARDAVRQIYFSMETHPELRKIKALVGITLLHRGLVHGLGFEHQRLPSRMEERLCTLYLRLLLRFMHPDGGRRVRGQGEKLVPMRLVHSRESLRRRFGADPSKPAEGRKSEERAARDGIRLPAGESRRIRTG</sequence>
<keyword evidence="4" id="KW-1185">Reference proteome</keyword>
<gene>
    <name evidence="3" type="ORF">H7B90_27685</name>
</gene>
<dbReference type="RefSeq" id="WP_185139142.1">
    <property type="nucleotide sequence ID" value="NZ_JACJVR010000113.1"/>
</dbReference>
<reference evidence="3 4" key="1">
    <citation type="submission" date="2020-08" db="EMBL/GenBank/DDBJ databases">
        <title>Cohnella phylogeny.</title>
        <authorList>
            <person name="Dunlap C."/>
        </authorList>
    </citation>
    <scope>NUCLEOTIDE SEQUENCE [LARGE SCALE GENOMIC DNA]</scope>
    <source>
        <strain evidence="3 4">DSM 25239</strain>
    </source>
</reference>
<organism evidence="3 4">
    <name type="scientific">Cohnella xylanilytica</name>
    <dbReference type="NCBI Taxonomy" id="557555"/>
    <lineage>
        <taxon>Bacteria</taxon>
        <taxon>Bacillati</taxon>
        <taxon>Bacillota</taxon>
        <taxon>Bacilli</taxon>
        <taxon>Bacillales</taxon>
        <taxon>Paenibacillaceae</taxon>
        <taxon>Cohnella</taxon>
    </lineage>
</organism>
<feature type="domain" description="YkoP-like" evidence="2">
    <location>
        <begin position="17"/>
        <end position="194"/>
    </location>
</feature>